<evidence type="ECO:0000313" key="1">
    <source>
        <dbReference type="EMBL" id="CAB5214279.1"/>
    </source>
</evidence>
<dbReference type="Pfam" id="PF11134">
    <property type="entry name" value="Phage_stabilise"/>
    <property type="match status" value="1"/>
</dbReference>
<protein>
    <submittedName>
        <fullName evidence="1">Bacteriophage P22, Gp10, DNA-stabilising</fullName>
    </submittedName>
</protein>
<sequence>MPDFGFVGPSYEAPSIYQDAQECINFYPEVDPTKPPGTRGIVALYPTPGYTVAAQFSAGPVRGMRALSGGKYLVVVSGNTAYSMTSAMIPTAIGSVSGTGPVSISDNVTTADGLTAYIVNGPERYTWAAFSNTFTMLPGTDGPWTGANVCEVVDNYNIYNEPGTQNWGATDLGSSLSTNAYYGAKDGAPDNLVSIIVDHRQVYLLGEYTTEVWTDIGNVIPGIISFPFQRVPGTMVQHGIAAQFSVARFAEAFMFVSQDQRGQAIIGMISGYQFQRVSTHAVEQSLVGKTISDATAWTYQIEGHEFYVVTFPDADLTWVYDLASQAWHKWLSFADGNFHRHRTSFGTNFAGNIVAGDYQRGLLYQLSNTVYTEADAPIRRLRRAPHLTSDLQRQYFDEFQIQFQPGVGLAGNNQADPLEALLTEFGDELLTESGDDLLVTVATTQGVDPQAMLRWSNDGGSTWSNEHWTSIGKIGRYQNRAIWRRLGMARDRIYEVSISDPVKAVIVSANLKASVGDN</sequence>
<organism evidence="1">
    <name type="scientific">uncultured Caudovirales phage</name>
    <dbReference type="NCBI Taxonomy" id="2100421"/>
    <lineage>
        <taxon>Viruses</taxon>
        <taxon>Duplodnaviria</taxon>
        <taxon>Heunggongvirae</taxon>
        <taxon>Uroviricota</taxon>
        <taxon>Caudoviricetes</taxon>
        <taxon>Peduoviridae</taxon>
        <taxon>Maltschvirus</taxon>
        <taxon>Maltschvirus maltsch</taxon>
    </lineage>
</organism>
<name>A0A6J7WNR0_9CAUD</name>
<dbReference type="EMBL" id="LR798241">
    <property type="protein sequence ID" value="CAB5214279.1"/>
    <property type="molecule type" value="Genomic_DNA"/>
</dbReference>
<proteinExistence type="predicted"/>
<gene>
    <name evidence="1" type="ORF">UFOVP195_47</name>
</gene>
<reference evidence="1" key="1">
    <citation type="submission" date="2020-05" db="EMBL/GenBank/DDBJ databases">
        <authorList>
            <person name="Chiriac C."/>
            <person name="Salcher M."/>
            <person name="Ghai R."/>
            <person name="Kavagutti S V."/>
        </authorList>
    </citation>
    <scope>NUCLEOTIDE SEQUENCE</scope>
</reference>
<accession>A0A6J7WNR0</accession>
<dbReference type="InterPro" id="IPR021098">
    <property type="entry name" value="Phage_P22_Gp10"/>
</dbReference>